<gene>
    <name evidence="1" type="ORF">NZ35_25165</name>
</gene>
<dbReference type="AlphaFoldDB" id="A0A0A6FCM1"/>
<accession>A0A0A6FCM1</accession>
<dbReference type="EMBL" id="JSFK01000034">
    <property type="protein sequence ID" value="KHA70516.1"/>
    <property type="molecule type" value="Genomic_DNA"/>
</dbReference>
<evidence type="ECO:0000313" key="1">
    <source>
        <dbReference type="EMBL" id="KHA70516.1"/>
    </source>
</evidence>
<comment type="caution">
    <text evidence="1">The sequence shown here is derived from an EMBL/GenBank/DDBJ whole genome shotgun (WGS) entry which is preliminary data.</text>
</comment>
<proteinExistence type="predicted"/>
<name>A0A0A6FCM1_9PSED</name>
<protein>
    <submittedName>
        <fullName evidence="1">Uncharacterized protein</fullName>
    </submittedName>
</protein>
<sequence>MASRRIITRGVTGEFTAKIQDHRDLAASALNVSTSDSYIQISASEIDGRNNRTLLFLFKVHEGSAPTFERLLYDVEFFSLRWGFARLYCETREAKSINIDFDVEKGRYKGSFNGVIPKEMGDERDILCSFDLIMA</sequence>
<reference evidence="1 2" key="1">
    <citation type="submission" date="2014-10" db="EMBL/GenBank/DDBJ databases">
        <title>Draft genome sequence of Pseudomonas chlororaphis EA105.</title>
        <authorList>
            <person name="McCully L.M."/>
            <person name="Bitzer A.S."/>
            <person name="Spence C."/>
            <person name="Bais H."/>
            <person name="Silby M.W."/>
        </authorList>
    </citation>
    <scope>NUCLEOTIDE SEQUENCE [LARGE SCALE GENOMIC DNA]</scope>
    <source>
        <strain evidence="1 2">EA105</strain>
    </source>
</reference>
<organism evidence="1 2">
    <name type="scientific">Pseudomonas chlororaphis</name>
    <dbReference type="NCBI Taxonomy" id="587753"/>
    <lineage>
        <taxon>Bacteria</taxon>
        <taxon>Pseudomonadati</taxon>
        <taxon>Pseudomonadota</taxon>
        <taxon>Gammaproteobacteria</taxon>
        <taxon>Pseudomonadales</taxon>
        <taxon>Pseudomonadaceae</taxon>
        <taxon>Pseudomonas</taxon>
    </lineage>
</organism>
<dbReference type="Proteomes" id="UP000030564">
    <property type="component" value="Unassembled WGS sequence"/>
</dbReference>
<evidence type="ECO:0000313" key="2">
    <source>
        <dbReference type="Proteomes" id="UP000030564"/>
    </source>
</evidence>